<accession>A0A142K941</accession>
<dbReference type="EMBL" id="KU963248">
    <property type="protein sequence ID" value="AMS02624.1"/>
    <property type="molecule type" value="Genomic_DNA"/>
</dbReference>
<proteinExistence type="predicted"/>
<keyword evidence="2" id="KW-1185">Reference proteome</keyword>
<gene>
    <name evidence="1" type="primary">80</name>
    <name evidence="1" type="ORF">SEA_YVONNETASTIC_80</name>
</gene>
<protein>
    <submittedName>
        <fullName evidence="1">Uncharacterized protein</fullName>
    </submittedName>
</protein>
<evidence type="ECO:0000313" key="2">
    <source>
        <dbReference type="Proteomes" id="UP000201371"/>
    </source>
</evidence>
<reference evidence="2" key="1">
    <citation type="submission" date="2016-03" db="EMBL/GenBank/DDBJ databases">
        <authorList>
            <person name="Ploux O."/>
        </authorList>
    </citation>
    <scope>NUCLEOTIDE SEQUENCE [LARGE SCALE GENOMIC DNA]</scope>
</reference>
<organism evidence="1 2">
    <name type="scientific">Gordonia phage Yvonnetastic</name>
    <dbReference type="NCBI Taxonomy" id="1821566"/>
    <lineage>
        <taxon>Viruses</taxon>
        <taxon>Duplodnaviria</taxon>
        <taxon>Heunggongvirae</taxon>
        <taxon>Uroviricota</taxon>
        <taxon>Caudoviricetes</taxon>
        <taxon>Yvonnevirus</taxon>
        <taxon>Yvonnevirus yvonnetastic</taxon>
        <taxon>Gordonia virus Yvonnetastic</taxon>
    </lineage>
</organism>
<dbReference type="Proteomes" id="UP000201371">
    <property type="component" value="Segment"/>
</dbReference>
<dbReference type="RefSeq" id="YP_009301134.1">
    <property type="nucleotide sequence ID" value="NC_031230.1"/>
</dbReference>
<dbReference type="KEGG" id="vg:29125042"/>
<sequence>MSNAYVWIVYQRAWCDDDDCMAGGAGDWTTAVFSTEQTAKQFVEQRNSESIFTPYHMRRETVRTSLKDARGLY</sequence>
<name>A0A142K941_9CAUD</name>
<dbReference type="GeneID" id="29125042"/>
<evidence type="ECO:0000313" key="1">
    <source>
        <dbReference type="EMBL" id="AMS02624.1"/>
    </source>
</evidence>